<dbReference type="InterPro" id="IPR034035">
    <property type="entry name" value="Astacin-like_dom"/>
</dbReference>
<dbReference type="GO" id="GO:0006508">
    <property type="term" value="P:proteolysis"/>
    <property type="evidence" value="ECO:0007669"/>
    <property type="project" value="UniProtKB-KW"/>
</dbReference>
<dbReference type="InterPro" id="IPR001506">
    <property type="entry name" value="Peptidase_M12A"/>
</dbReference>
<feature type="binding site" evidence="2">
    <location>
        <position position="131"/>
    </location>
    <ligand>
        <name>Zn(2+)</name>
        <dbReference type="ChEBI" id="CHEBI:29105"/>
        <note>catalytic</note>
    </ligand>
</feature>
<evidence type="ECO:0000256" key="2">
    <source>
        <dbReference type="PROSITE-ProRule" id="PRU01211"/>
    </source>
</evidence>
<keyword evidence="1" id="KW-1015">Disulfide bond</keyword>
<dbReference type="WBParaSite" id="ACRNAN_scaffold4585.g28728.t1">
    <property type="protein sequence ID" value="ACRNAN_scaffold4585.g28728.t1"/>
    <property type="gene ID" value="ACRNAN_scaffold4585.g28728"/>
</dbReference>
<comment type="cofactor">
    <cofactor evidence="2 3">
        <name>Zn(2+)</name>
        <dbReference type="ChEBI" id="CHEBI:29105"/>
    </cofactor>
    <text evidence="2 3">Binds 1 zinc ion per subunit.</text>
</comment>
<name>A0A914DZV6_9BILA</name>
<dbReference type="InterPro" id="IPR024079">
    <property type="entry name" value="MetalloPept_cat_dom_sf"/>
</dbReference>
<keyword evidence="2 3" id="KW-0862">Zinc</keyword>
<dbReference type="CDD" id="cd04280">
    <property type="entry name" value="ZnMc_astacin_like"/>
    <property type="match status" value="1"/>
</dbReference>
<dbReference type="AlphaFoldDB" id="A0A914DZV6"/>
<dbReference type="PRINTS" id="PR00480">
    <property type="entry name" value="ASTACIN"/>
</dbReference>
<proteinExistence type="predicted"/>
<reference evidence="7" key="1">
    <citation type="submission" date="2022-11" db="UniProtKB">
        <authorList>
            <consortium name="WormBaseParasite"/>
        </authorList>
    </citation>
    <scope>IDENTIFICATION</scope>
</reference>
<evidence type="ECO:0000259" key="5">
    <source>
        <dbReference type="PROSITE" id="PS51864"/>
    </source>
</evidence>
<keyword evidence="2 3" id="KW-0645">Protease</keyword>
<protein>
    <recommendedName>
        <fullName evidence="3">Metalloendopeptidase</fullName>
        <ecNumber evidence="3">3.4.24.-</ecNumber>
    </recommendedName>
</protein>
<feature type="binding site" evidence="2">
    <location>
        <position position="121"/>
    </location>
    <ligand>
        <name>Zn(2+)</name>
        <dbReference type="ChEBI" id="CHEBI:29105"/>
        <note>catalytic</note>
    </ligand>
</feature>
<dbReference type="Gene3D" id="3.40.390.10">
    <property type="entry name" value="Collagenase (Catalytic Domain)"/>
    <property type="match status" value="1"/>
</dbReference>
<dbReference type="PANTHER" id="PTHR10127:SF793">
    <property type="entry name" value="ZINC METALLOPROTEINASE NAS-31"/>
    <property type="match status" value="1"/>
</dbReference>
<evidence type="ECO:0000256" key="3">
    <source>
        <dbReference type="RuleBase" id="RU361183"/>
    </source>
</evidence>
<dbReference type="GO" id="GO:0008270">
    <property type="term" value="F:zinc ion binding"/>
    <property type="evidence" value="ECO:0007669"/>
    <property type="project" value="UniProtKB-UniRule"/>
</dbReference>
<evidence type="ECO:0000256" key="4">
    <source>
        <dbReference type="SAM" id="MobiDB-lite"/>
    </source>
</evidence>
<feature type="domain" description="Peptidase M12A" evidence="5">
    <location>
        <begin position="26"/>
        <end position="211"/>
    </location>
</feature>
<dbReference type="SMART" id="SM00235">
    <property type="entry name" value="ZnMc"/>
    <property type="match status" value="1"/>
</dbReference>
<sequence length="310" mass="35065">MDQKLAKLDQEDEAEASGGRKKRGAAAIETTFHRWPKMPAYIPYYFDASIASTTRITIAKVLQYYADRTCLQFGENAAATQNKLRFIQGSSGCRSYVGMVGWASQDVFIGVGCEQFGTVAHEVGHALGFFHEQQRYDRDSYVTINYNNINSSEWHNFDKETTADNYNYGIQYDYGSIMHYDEDRGRRTGSKASYFKAATDANGSKRCEKPPALESVPNTMPLRNANFESNQIFPNYGAHDPQQNLRTATNRHIVKPPVELGSELDIEDFRYAASEPNPANSQLICELELRLDCYKSERFEPDALGLSDLY</sequence>
<keyword evidence="6" id="KW-1185">Reference proteome</keyword>
<evidence type="ECO:0000313" key="7">
    <source>
        <dbReference type="WBParaSite" id="ACRNAN_scaffold4585.g28728.t1"/>
    </source>
</evidence>
<evidence type="ECO:0000256" key="1">
    <source>
        <dbReference type="ARBA" id="ARBA00023157"/>
    </source>
</evidence>
<organism evidence="6 7">
    <name type="scientific">Acrobeloides nanus</name>
    <dbReference type="NCBI Taxonomy" id="290746"/>
    <lineage>
        <taxon>Eukaryota</taxon>
        <taxon>Metazoa</taxon>
        <taxon>Ecdysozoa</taxon>
        <taxon>Nematoda</taxon>
        <taxon>Chromadorea</taxon>
        <taxon>Rhabditida</taxon>
        <taxon>Tylenchina</taxon>
        <taxon>Cephalobomorpha</taxon>
        <taxon>Cephaloboidea</taxon>
        <taxon>Cephalobidae</taxon>
        <taxon>Acrobeloides</taxon>
    </lineage>
</organism>
<dbReference type="InterPro" id="IPR006026">
    <property type="entry name" value="Peptidase_Metallo"/>
</dbReference>
<keyword evidence="2 3" id="KW-0482">Metalloprotease</keyword>
<evidence type="ECO:0000313" key="6">
    <source>
        <dbReference type="Proteomes" id="UP000887540"/>
    </source>
</evidence>
<dbReference type="PANTHER" id="PTHR10127">
    <property type="entry name" value="DISCOIDIN, CUB, EGF, LAMININ , AND ZINC METALLOPROTEASE DOMAIN CONTAINING"/>
    <property type="match status" value="1"/>
</dbReference>
<dbReference type="Pfam" id="PF01400">
    <property type="entry name" value="Astacin"/>
    <property type="match status" value="1"/>
</dbReference>
<keyword evidence="2 3" id="KW-0378">Hydrolase</keyword>
<feature type="binding site" evidence="2">
    <location>
        <position position="125"/>
    </location>
    <ligand>
        <name>Zn(2+)</name>
        <dbReference type="ChEBI" id="CHEBI:29105"/>
        <note>catalytic</note>
    </ligand>
</feature>
<keyword evidence="2 3" id="KW-0479">Metal-binding</keyword>
<feature type="region of interest" description="Disordered" evidence="4">
    <location>
        <begin position="1"/>
        <end position="22"/>
    </location>
</feature>
<comment type="caution">
    <text evidence="2">Lacks conserved residue(s) required for the propagation of feature annotation.</text>
</comment>
<dbReference type="SUPFAM" id="SSF55486">
    <property type="entry name" value="Metalloproteases ('zincins'), catalytic domain"/>
    <property type="match status" value="1"/>
</dbReference>
<accession>A0A914DZV6</accession>
<dbReference type="Proteomes" id="UP000887540">
    <property type="component" value="Unplaced"/>
</dbReference>
<dbReference type="PROSITE" id="PS51864">
    <property type="entry name" value="ASTACIN"/>
    <property type="match status" value="1"/>
</dbReference>
<feature type="active site" evidence="2">
    <location>
        <position position="122"/>
    </location>
</feature>
<dbReference type="EC" id="3.4.24.-" evidence="3"/>
<dbReference type="GO" id="GO:0004222">
    <property type="term" value="F:metalloendopeptidase activity"/>
    <property type="evidence" value="ECO:0007669"/>
    <property type="project" value="UniProtKB-UniRule"/>
</dbReference>